<dbReference type="InterPro" id="IPR043136">
    <property type="entry name" value="B30.2/SPRY_sf"/>
</dbReference>
<name>A0ABD2LHV7_9BILA</name>
<dbReference type="InterPro" id="IPR044736">
    <property type="entry name" value="Gid1/RanBPM/SPLA_SPRY"/>
</dbReference>
<dbReference type="InterPro" id="IPR003877">
    <property type="entry name" value="SPRY_dom"/>
</dbReference>
<dbReference type="Pfam" id="PF00622">
    <property type="entry name" value="SPRY"/>
    <property type="match status" value="1"/>
</dbReference>
<evidence type="ECO:0000313" key="3">
    <source>
        <dbReference type="Proteomes" id="UP001620626"/>
    </source>
</evidence>
<feature type="domain" description="B30.2/SPRY" evidence="1">
    <location>
        <begin position="1"/>
        <end position="118"/>
    </location>
</feature>
<keyword evidence="3" id="KW-1185">Reference proteome</keyword>
<gene>
    <name evidence="2" type="ORF">niasHT_014553</name>
</gene>
<dbReference type="Proteomes" id="UP001620626">
    <property type="component" value="Unassembled WGS sequence"/>
</dbReference>
<dbReference type="SUPFAM" id="SSF49899">
    <property type="entry name" value="Concanavalin A-like lectins/glucanases"/>
    <property type="match status" value="1"/>
</dbReference>
<dbReference type="InterPro" id="IPR001870">
    <property type="entry name" value="B30.2/SPRY"/>
</dbReference>
<dbReference type="EMBL" id="JBICBT010000407">
    <property type="protein sequence ID" value="KAL3114739.1"/>
    <property type="molecule type" value="Genomic_DNA"/>
</dbReference>
<proteinExistence type="predicted"/>
<dbReference type="PROSITE" id="PS50188">
    <property type="entry name" value="B302_SPRY"/>
    <property type="match status" value="1"/>
</dbReference>
<comment type="caution">
    <text evidence="2">The sequence shown here is derived from an EMBL/GenBank/DDBJ whole genome shotgun (WGS) entry which is preliminary data.</text>
</comment>
<dbReference type="AlphaFoldDB" id="A0ABD2LHV7"/>
<evidence type="ECO:0000259" key="1">
    <source>
        <dbReference type="PROSITE" id="PS50188"/>
    </source>
</evidence>
<sequence length="118" mass="13890">MIFPSIKDFFKRLAFRLRKTSFLLGIGSSDIFYFEISIKKRRMSNLLRIWRMFERNACGINDIVGCGVNLATRKIFFTKNGHRMGTFDFDPSSDVYQMFPFVSLSYWNLKIEANFGPF</sequence>
<dbReference type="CDD" id="cd12885">
    <property type="entry name" value="SPRY_RanBP_like"/>
    <property type="match status" value="1"/>
</dbReference>
<dbReference type="InterPro" id="IPR013320">
    <property type="entry name" value="ConA-like_dom_sf"/>
</dbReference>
<organism evidence="2 3">
    <name type="scientific">Heterodera trifolii</name>
    <dbReference type="NCBI Taxonomy" id="157864"/>
    <lineage>
        <taxon>Eukaryota</taxon>
        <taxon>Metazoa</taxon>
        <taxon>Ecdysozoa</taxon>
        <taxon>Nematoda</taxon>
        <taxon>Chromadorea</taxon>
        <taxon>Rhabditida</taxon>
        <taxon>Tylenchina</taxon>
        <taxon>Tylenchomorpha</taxon>
        <taxon>Tylenchoidea</taxon>
        <taxon>Heteroderidae</taxon>
        <taxon>Heteroderinae</taxon>
        <taxon>Heterodera</taxon>
    </lineage>
</organism>
<reference evidence="2 3" key="1">
    <citation type="submission" date="2024-10" db="EMBL/GenBank/DDBJ databases">
        <authorList>
            <person name="Kim D."/>
        </authorList>
    </citation>
    <scope>NUCLEOTIDE SEQUENCE [LARGE SCALE GENOMIC DNA]</scope>
    <source>
        <strain evidence="2">BH-2024</strain>
    </source>
</reference>
<evidence type="ECO:0000313" key="2">
    <source>
        <dbReference type="EMBL" id="KAL3114739.1"/>
    </source>
</evidence>
<protein>
    <recommendedName>
        <fullName evidence="1">B30.2/SPRY domain-containing protein</fullName>
    </recommendedName>
</protein>
<dbReference type="Gene3D" id="2.60.120.920">
    <property type="match status" value="1"/>
</dbReference>
<accession>A0ABD2LHV7</accession>